<dbReference type="InterPro" id="IPR000157">
    <property type="entry name" value="TIR_dom"/>
</dbReference>
<evidence type="ECO:0000256" key="1">
    <source>
        <dbReference type="SAM" id="MobiDB-lite"/>
    </source>
</evidence>
<dbReference type="GO" id="GO:0007165">
    <property type="term" value="P:signal transduction"/>
    <property type="evidence" value="ECO:0007669"/>
    <property type="project" value="InterPro"/>
</dbReference>
<dbReference type="InterPro" id="IPR013568">
    <property type="entry name" value="SEFIR_dom"/>
</dbReference>
<reference evidence="4 5" key="1">
    <citation type="submission" date="2017-07" db="EMBL/GenBank/DDBJ databases">
        <title>Draft Genome Sequences of Select Purple Nonsulfur Bacteria.</title>
        <authorList>
            <person name="Lasarre B."/>
            <person name="Mckinlay J.B."/>
        </authorList>
    </citation>
    <scope>NUCLEOTIDE SEQUENCE [LARGE SCALE GENOMIC DNA]</scope>
    <source>
        <strain evidence="4 5">DSM 11907</strain>
    </source>
</reference>
<sequence length="402" mass="44489">MQVTFSAFGFGLVTQERTEPSSGDRTDRPTGEIACHRGPVSRGSRDPMQLNIPMQPTIQLRNGDLLAQSTDLIIVPCSTDPATPVWDAERMRALGFVPPVRPLETAEVCFDLFGGPSNLATYVGYTASTAIALASVTRVARQIYNFVADKPEVRDISLPLFGPDPDGLPTHQSLDALVMGLTGEDAERKVFNIYIPDSAAFAALVSYFDRSRTVPAVDRSRYNPGGGDLAVAAASGKKREPVRVFISYAKTDDEHESWVWRLAVFLRSKGIDARLDEWRLDLGADLTRWMEAELALAERVLVICNKEYARKAADADGGVGWEMRLVKSDLYHAQKQDGRQKYIPIVRKTFDRAAVPACFQGSYCLVIDDIGENKQTSKLLKALYDVYNEEPPLGTPPRFVLR</sequence>
<dbReference type="Pfam" id="PF13676">
    <property type="entry name" value="TIR_2"/>
    <property type="match status" value="1"/>
</dbReference>
<dbReference type="PROSITE" id="PS51534">
    <property type="entry name" value="SEFIR"/>
    <property type="match status" value="1"/>
</dbReference>
<feature type="region of interest" description="Disordered" evidence="1">
    <location>
        <begin position="14"/>
        <end position="48"/>
    </location>
</feature>
<dbReference type="InterPro" id="IPR035897">
    <property type="entry name" value="Toll_tir_struct_dom_sf"/>
</dbReference>
<dbReference type="OrthoDB" id="4774809at2"/>
<evidence type="ECO:0000313" key="4">
    <source>
        <dbReference type="EMBL" id="RAI36267.1"/>
    </source>
</evidence>
<evidence type="ECO:0000259" key="3">
    <source>
        <dbReference type="PROSITE" id="PS51534"/>
    </source>
</evidence>
<feature type="domain" description="SEFIR" evidence="3">
    <location>
        <begin position="241"/>
        <end position="376"/>
    </location>
</feature>
<dbReference type="AlphaFoldDB" id="A0A327KD22"/>
<name>A0A327KD22_9BRAD</name>
<gene>
    <name evidence="4" type="ORF">CH338_17850</name>
</gene>
<dbReference type="SUPFAM" id="SSF52200">
    <property type="entry name" value="Toll/Interleukin receptor TIR domain"/>
    <property type="match status" value="1"/>
</dbReference>
<comment type="caution">
    <text evidence="4">The sequence shown here is derived from an EMBL/GenBank/DDBJ whole genome shotgun (WGS) entry which is preliminary data.</text>
</comment>
<dbReference type="Proteomes" id="UP000248863">
    <property type="component" value="Unassembled WGS sequence"/>
</dbReference>
<keyword evidence="5" id="KW-1185">Reference proteome</keyword>
<evidence type="ECO:0000259" key="2">
    <source>
        <dbReference type="PROSITE" id="PS50104"/>
    </source>
</evidence>
<protein>
    <submittedName>
        <fullName evidence="4">Uncharacterized protein</fullName>
    </submittedName>
</protein>
<dbReference type="EMBL" id="NPEU01000225">
    <property type="protein sequence ID" value="RAI36267.1"/>
    <property type="molecule type" value="Genomic_DNA"/>
</dbReference>
<dbReference type="Gene3D" id="3.40.50.10140">
    <property type="entry name" value="Toll/interleukin-1 receptor homology (TIR) domain"/>
    <property type="match status" value="1"/>
</dbReference>
<proteinExistence type="predicted"/>
<organism evidence="4 5">
    <name type="scientific">Rhodoplanes elegans</name>
    <dbReference type="NCBI Taxonomy" id="29408"/>
    <lineage>
        <taxon>Bacteria</taxon>
        <taxon>Pseudomonadati</taxon>
        <taxon>Pseudomonadota</taxon>
        <taxon>Alphaproteobacteria</taxon>
        <taxon>Hyphomicrobiales</taxon>
        <taxon>Nitrobacteraceae</taxon>
        <taxon>Rhodoplanes</taxon>
    </lineage>
</organism>
<dbReference type="PROSITE" id="PS50104">
    <property type="entry name" value="TIR"/>
    <property type="match status" value="1"/>
</dbReference>
<evidence type="ECO:0000313" key="5">
    <source>
        <dbReference type="Proteomes" id="UP000248863"/>
    </source>
</evidence>
<feature type="compositionally biased region" description="Basic and acidic residues" evidence="1">
    <location>
        <begin position="16"/>
        <end position="30"/>
    </location>
</feature>
<accession>A0A327KD22</accession>
<feature type="domain" description="TIR" evidence="2">
    <location>
        <begin position="240"/>
        <end position="387"/>
    </location>
</feature>